<organism evidence="2 4">
    <name type="scientific">Mus musculus</name>
    <name type="common">Mouse</name>
    <dbReference type="NCBI Taxonomy" id="10090"/>
    <lineage>
        <taxon>Eukaryota</taxon>
        <taxon>Metazoa</taxon>
        <taxon>Chordata</taxon>
        <taxon>Craniata</taxon>
        <taxon>Vertebrata</taxon>
        <taxon>Euteleostomi</taxon>
        <taxon>Mammalia</taxon>
        <taxon>Eutheria</taxon>
        <taxon>Euarchontoglires</taxon>
        <taxon>Glires</taxon>
        <taxon>Rodentia</taxon>
        <taxon>Myomorpha</taxon>
        <taxon>Muroidea</taxon>
        <taxon>Muridae</taxon>
        <taxon>Murinae</taxon>
        <taxon>Mus</taxon>
        <taxon>Mus</taxon>
    </lineage>
</organism>
<sequence length="126" mass="13410">MPGGMAPLKKPRNPTKLPLALNPTKSKDVLAVLAERNQAIIPVGAWVEPASPNWSGIPAHAEKEGSIAMQYSDLAHLSSKRTSVFPSNLNAAVGRFRLPTSQVLGDAIEDGENQLFQQQAQAVSTA</sequence>
<accession>A0A1L1SS86</accession>
<dbReference type="Ensembl" id="ENSMUST00000215116.3">
    <property type="protein sequence ID" value="ENSMUSP00000149806.3"/>
    <property type="gene ID" value="ENSMUSG00000034303.9"/>
</dbReference>
<dbReference type="GeneTree" id="ENSGT00500000044966"/>
<name>A0A1L1SS86_MOUSE</name>
<dbReference type="Bgee" id="ENSMUSG00000034303">
    <property type="expression patterns" value="Expressed in animal zygote and 66 other cell types or tissues"/>
</dbReference>
<dbReference type="Antibodypedia" id="50022">
    <property type="antibodies" value="71 antibodies from 15 providers"/>
</dbReference>
<dbReference type="InterPro" id="IPR037693">
    <property type="entry name" value="CCDC15"/>
</dbReference>
<dbReference type="MGI" id="MGI:2444488">
    <property type="gene designation" value="Ccdc15"/>
</dbReference>
<keyword evidence="4" id="KW-1185">Reference proteome</keyword>
<dbReference type="ProteomicsDB" id="365678"/>
<dbReference type="AlphaFoldDB" id="A0A1L1SS86"/>
<dbReference type="Proteomes" id="UP000000589">
    <property type="component" value="Chromosome 9"/>
</dbReference>
<reference evidence="2 4" key="1">
    <citation type="journal article" date="2009" name="PLoS Biol.">
        <title>Lineage-specific biology revealed by a finished genome assembly of the mouse.</title>
        <authorList>
            <consortium name="Mouse Genome Sequencing Consortium"/>
            <person name="Church D.M."/>
            <person name="Goodstadt L."/>
            <person name="Hillier L.W."/>
            <person name="Zody M.C."/>
            <person name="Goldstein S."/>
            <person name="She X."/>
            <person name="Bult C.J."/>
            <person name="Agarwala R."/>
            <person name="Cherry J.L."/>
            <person name="DiCuccio M."/>
            <person name="Hlavina W."/>
            <person name="Kapustin Y."/>
            <person name="Meric P."/>
            <person name="Maglott D."/>
            <person name="Birtle Z."/>
            <person name="Marques A.C."/>
            <person name="Graves T."/>
            <person name="Zhou S."/>
            <person name="Teague B."/>
            <person name="Potamousis K."/>
            <person name="Churas C."/>
            <person name="Place M."/>
            <person name="Herschleb J."/>
            <person name="Runnheim R."/>
            <person name="Forrest D."/>
            <person name="Amos-Landgraf J."/>
            <person name="Schwartz D.C."/>
            <person name="Cheng Z."/>
            <person name="Lindblad-Toh K."/>
            <person name="Eichler E.E."/>
            <person name="Ponting C.P."/>
        </authorList>
    </citation>
    <scope>NUCLEOTIDE SEQUENCE [LARGE SCALE GENOMIC DNA]</scope>
    <source>
        <strain evidence="2 4">C57BL/6J</strain>
    </source>
</reference>
<dbReference type="ExpressionAtlas" id="A0A1L1SS86">
    <property type="expression patterns" value="baseline and differential"/>
</dbReference>
<reference evidence="2 4" key="2">
    <citation type="journal article" date="2011" name="PLoS Biol.">
        <title>Modernizing reference genome assemblies.</title>
        <authorList>
            <person name="Church D.M."/>
            <person name="Schneider V.A."/>
            <person name="Graves T."/>
            <person name="Auger K."/>
            <person name="Cunningham F."/>
            <person name="Bouk N."/>
            <person name="Chen H.C."/>
            <person name="Agarwala R."/>
            <person name="McLaren W.M."/>
            <person name="Ritchie G.R."/>
            <person name="Albracht D."/>
            <person name="Kremitzki M."/>
            <person name="Rock S."/>
            <person name="Kotkiewicz H."/>
            <person name="Kremitzki C."/>
            <person name="Wollam A."/>
            <person name="Trani L."/>
            <person name="Fulton L."/>
            <person name="Fulton R."/>
            <person name="Matthews L."/>
            <person name="Whitehead S."/>
            <person name="Chow W."/>
            <person name="Torrance J."/>
            <person name="Dunn M."/>
            <person name="Harden G."/>
            <person name="Threadgold G."/>
            <person name="Wood J."/>
            <person name="Collins J."/>
            <person name="Heath P."/>
            <person name="Griffiths G."/>
            <person name="Pelan S."/>
            <person name="Grafham D."/>
            <person name="Eichler E.E."/>
            <person name="Weinstock G."/>
            <person name="Mardis E.R."/>
            <person name="Wilson R.K."/>
            <person name="Howe K."/>
            <person name="Flicek P."/>
            <person name="Hubbard T."/>
        </authorList>
    </citation>
    <scope>NUCLEOTIDE SEQUENCE [LARGE SCALE GENOMIC DNA]</scope>
    <source>
        <strain evidence="2 4">C57BL/6J</strain>
    </source>
</reference>
<dbReference type="VEuPathDB" id="HostDB:ENSMUSG00000034303"/>
<proteinExistence type="predicted"/>
<reference evidence="2" key="3">
    <citation type="submission" date="2025-08" db="UniProtKB">
        <authorList>
            <consortium name="Ensembl"/>
        </authorList>
    </citation>
    <scope>IDENTIFICATION</scope>
    <source>
        <strain evidence="2">C57BL/6J</strain>
    </source>
</reference>
<evidence type="ECO:0000313" key="2">
    <source>
        <dbReference type="Ensembl" id="ENSMUSP00000149806.3"/>
    </source>
</evidence>
<feature type="region of interest" description="Disordered" evidence="1">
    <location>
        <begin position="1"/>
        <end position="21"/>
    </location>
</feature>
<gene>
    <name evidence="2 3" type="primary">Ccdc15</name>
</gene>
<dbReference type="PANTHER" id="PTHR14817:SF2">
    <property type="entry name" value="COILED-COIL DOMAIN-CONTAINING PROTEIN 15"/>
    <property type="match status" value="1"/>
</dbReference>
<dbReference type="PANTHER" id="PTHR14817">
    <property type="entry name" value="COILED-COIL DOMAIN-CONTAINING PROTEIN 15"/>
    <property type="match status" value="1"/>
</dbReference>
<dbReference type="AGR" id="MGI:2444488"/>
<evidence type="ECO:0000256" key="1">
    <source>
        <dbReference type="SAM" id="MobiDB-lite"/>
    </source>
</evidence>
<evidence type="ECO:0000313" key="4">
    <source>
        <dbReference type="Proteomes" id="UP000000589"/>
    </source>
</evidence>
<reference evidence="2" key="4">
    <citation type="submission" date="2025-09" db="UniProtKB">
        <authorList>
            <consortium name="Ensembl"/>
        </authorList>
    </citation>
    <scope>IDENTIFICATION</scope>
    <source>
        <strain evidence="2">C57BL/6J</strain>
    </source>
</reference>
<protein>
    <submittedName>
        <fullName evidence="2">Coiled-coil domain containing 15</fullName>
    </submittedName>
</protein>
<evidence type="ECO:0000313" key="3">
    <source>
        <dbReference type="MGI" id="MGI:2444488"/>
    </source>
</evidence>